<dbReference type="InterPro" id="IPR042099">
    <property type="entry name" value="ANL_N_sf"/>
</dbReference>
<dbReference type="RefSeq" id="WP_026861232.1">
    <property type="nucleotide sequence ID" value="NZ_PIQE01000001.1"/>
</dbReference>
<accession>A0A432ZAG5</accession>
<dbReference type="Proteomes" id="UP000287022">
    <property type="component" value="Unassembled WGS sequence"/>
</dbReference>
<dbReference type="EMBL" id="PIQE01000001">
    <property type="protein sequence ID" value="RUO74946.1"/>
    <property type="molecule type" value="Genomic_DNA"/>
</dbReference>
<feature type="domain" description="AMP-binding enzyme C-terminal" evidence="2">
    <location>
        <begin position="435"/>
        <end position="508"/>
    </location>
</feature>
<dbReference type="PANTHER" id="PTHR43767">
    <property type="entry name" value="LONG-CHAIN-FATTY-ACID--COA LIGASE"/>
    <property type="match status" value="1"/>
</dbReference>
<keyword evidence="4" id="KW-1185">Reference proteome</keyword>
<name>A0A432ZAG5_9GAMM</name>
<dbReference type="InterPro" id="IPR045851">
    <property type="entry name" value="AMP-bd_C_sf"/>
</dbReference>
<evidence type="ECO:0000313" key="3">
    <source>
        <dbReference type="EMBL" id="RUO74946.1"/>
    </source>
</evidence>
<proteinExistence type="predicted"/>
<dbReference type="STRING" id="1122124.GCA_000423165_00142"/>
<dbReference type="InterPro" id="IPR020845">
    <property type="entry name" value="AMP-binding_CS"/>
</dbReference>
<evidence type="ECO:0000313" key="4">
    <source>
        <dbReference type="Proteomes" id="UP000287022"/>
    </source>
</evidence>
<reference evidence="4" key="1">
    <citation type="journal article" date="2018" name="Front. Microbiol.">
        <title>Genome-Based Analysis Reveals the Taxonomy and Diversity of the Family Idiomarinaceae.</title>
        <authorList>
            <person name="Liu Y."/>
            <person name="Lai Q."/>
            <person name="Shao Z."/>
        </authorList>
    </citation>
    <scope>NUCLEOTIDE SEQUENCE [LARGE SCALE GENOMIC DNA]</scope>
    <source>
        <strain evidence="4">c121</strain>
    </source>
</reference>
<dbReference type="Pfam" id="PF13193">
    <property type="entry name" value="AMP-binding_C"/>
    <property type="match status" value="1"/>
</dbReference>
<dbReference type="PANTHER" id="PTHR43767:SF1">
    <property type="entry name" value="NONRIBOSOMAL PEPTIDE SYNTHASE PES1 (EUROFUNG)-RELATED"/>
    <property type="match status" value="1"/>
</dbReference>
<dbReference type="Gene3D" id="3.30.300.30">
    <property type="match status" value="1"/>
</dbReference>
<dbReference type="PROSITE" id="PS00455">
    <property type="entry name" value="AMP_BINDING"/>
    <property type="match status" value="1"/>
</dbReference>
<dbReference type="InterPro" id="IPR025110">
    <property type="entry name" value="AMP-bd_C"/>
</dbReference>
<dbReference type="AlphaFoldDB" id="A0A432ZAG5"/>
<dbReference type="GO" id="GO:0016878">
    <property type="term" value="F:acid-thiol ligase activity"/>
    <property type="evidence" value="ECO:0007669"/>
    <property type="project" value="UniProtKB-ARBA"/>
</dbReference>
<protein>
    <submittedName>
        <fullName evidence="3">Long-chain fatty acid--CoA ligase</fullName>
    </submittedName>
</protein>
<comment type="caution">
    <text evidence="3">The sequence shown here is derived from an EMBL/GenBank/DDBJ whole genome shotgun (WGS) entry which is preliminary data.</text>
</comment>
<organism evidence="3 4">
    <name type="scientific">Pseudidiomarina sediminum</name>
    <dbReference type="NCBI Taxonomy" id="431675"/>
    <lineage>
        <taxon>Bacteria</taxon>
        <taxon>Pseudomonadati</taxon>
        <taxon>Pseudomonadota</taxon>
        <taxon>Gammaproteobacteria</taxon>
        <taxon>Alteromonadales</taxon>
        <taxon>Idiomarinaceae</taxon>
        <taxon>Pseudidiomarina</taxon>
    </lineage>
</organism>
<dbReference type="InterPro" id="IPR000873">
    <property type="entry name" value="AMP-dep_synth/lig_dom"/>
</dbReference>
<dbReference type="Gene3D" id="3.40.50.12780">
    <property type="entry name" value="N-terminal domain of ligase-like"/>
    <property type="match status" value="1"/>
</dbReference>
<sequence>MSPSSPEVWRHTKLCELINYWQHTTPVAPAIIADGETLSYQQFGMQIEHHAKLLLAQGVRSGDVVALYARPGIAFALQLFACARIGAIWLGLNPKYSATELDYILNHAQPSCIWLEATSLAQADPKVQLLFQQHTNVWRIRPPQGNDSTTLHPFSDTTVTTDADIELPCLLTIDAEAPALIIYTSGTTGQPKGAVISQFALTKASLIQANLLSLTAPKVLNNLPINHIGAVGDITTSVIANGGCIVMQSSFDPAEGFRLIEQHRITLWGQIPTMFQLALNHESFANADLSSLQCILFSGAPASEDLITQLRHLCANVVNAYGMSETVGSITWAIDADNEVLAHSVGKPVSTVRFRLADECNNEVAVGEKGEIQIHSDYHFSHYWRDPKATADTFTSDGFLKTGDIGQQRADGTIALAGRTKERFKSGGYNVYPREVELTICAHARVSDCVVVAVPHPLYHEVGFAFVIGKEGCTLDDLQSHCKQLLANYKVPKQFELIANFPQLPNGKIDRKALTQQAAKLYQSKLVM</sequence>
<dbReference type="SUPFAM" id="SSF56801">
    <property type="entry name" value="Acetyl-CoA synthetase-like"/>
    <property type="match status" value="1"/>
</dbReference>
<feature type="domain" description="AMP-dependent synthetase/ligase" evidence="1">
    <location>
        <begin position="22"/>
        <end position="384"/>
    </location>
</feature>
<evidence type="ECO:0000259" key="2">
    <source>
        <dbReference type="Pfam" id="PF13193"/>
    </source>
</evidence>
<dbReference type="InterPro" id="IPR050237">
    <property type="entry name" value="ATP-dep_AMP-bd_enzyme"/>
</dbReference>
<keyword evidence="3" id="KW-0436">Ligase</keyword>
<dbReference type="Pfam" id="PF00501">
    <property type="entry name" value="AMP-binding"/>
    <property type="match status" value="1"/>
</dbReference>
<evidence type="ECO:0000259" key="1">
    <source>
        <dbReference type="Pfam" id="PF00501"/>
    </source>
</evidence>
<gene>
    <name evidence="3" type="ORF">CWI80_06360</name>
</gene>